<sequence length="101" mass="10230">MKAIVAAGALVALSGCISLGGGKTAVPMPKDAYAAIYSQRPADQVDACLRSAGLPASYQARQLNDNPGPYRSVVAVTTSTSPTDSQVNAYAACTKGDPAVQ</sequence>
<dbReference type="EMBL" id="JABULH010000001">
    <property type="protein sequence ID" value="NTS64146.1"/>
    <property type="molecule type" value="Genomic_DNA"/>
</dbReference>
<evidence type="ECO:0000313" key="1">
    <source>
        <dbReference type="EMBL" id="NTS64146.1"/>
    </source>
</evidence>
<protein>
    <recommendedName>
        <fullName evidence="3">Lipoprotein</fullName>
    </recommendedName>
</protein>
<evidence type="ECO:0000313" key="2">
    <source>
        <dbReference type="Proteomes" id="UP000621447"/>
    </source>
</evidence>
<organism evidence="1 2">
    <name type="scientific">Sphingomonas hominis</name>
    <dbReference type="NCBI Taxonomy" id="2741495"/>
    <lineage>
        <taxon>Bacteria</taxon>
        <taxon>Pseudomonadati</taxon>
        <taxon>Pseudomonadota</taxon>
        <taxon>Alphaproteobacteria</taxon>
        <taxon>Sphingomonadales</taxon>
        <taxon>Sphingomonadaceae</taxon>
        <taxon>Sphingomonas</taxon>
    </lineage>
</organism>
<name>A0ABX2JD85_9SPHN</name>
<dbReference type="PROSITE" id="PS51257">
    <property type="entry name" value="PROKAR_LIPOPROTEIN"/>
    <property type="match status" value="1"/>
</dbReference>
<proteinExistence type="predicted"/>
<comment type="caution">
    <text evidence="1">The sequence shown here is derived from an EMBL/GenBank/DDBJ whole genome shotgun (WGS) entry which is preliminary data.</text>
</comment>
<keyword evidence="2" id="KW-1185">Reference proteome</keyword>
<reference evidence="1 2" key="1">
    <citation type="submission" date="2020-06" db="EMBL/GenBank/DDBJ databases">
        <title>Sphingomonas hominis sp. nov., a member of the Sphingomonas, isolated from the hair of a 22-year-old girl.</title>
        <authorList>
            <person name="Zhang D.-F."/>
            <person name="Cui X.-W."/>
        </authorList>
    </citation>
    <scope>NUCLEOTIDE SEQUENCE [LARGE SCALE GENOMIC DNA]</scope>
    <source>
        <strain evidence="1 2">HHU CXW</strain>
    </source>
</reference>
<evidence type="ECO:0008006" key="3">
    <source>
        <dbReference type="Google" id="ProtNLM"/>
    </source>
</evidence>
<accession>A0ABX2JD85</accession>
<dbReference type="RefSeq" id="WP_174192196.1">
    <property type="nucleotide sequence ID" value="NZ_JABULH010000001.1"/>
</dbReference>
<gene>
    <name evidence="1" type="ORF">HRV97_03090</name>
</gene>
<dbReference type="Proteomes" id="UP000621447">
    <property type="component" value="Unassembled WGS sequence"/>
</dbReference>